<reference evidence="1" key="1">
    <citation type="journal article" date="2014" name="Int. J. Syst. Evol. Microbiol.">
        <title>Complete genome sequence of Corynebacterium casei LMG S-19264T (=DSM 44701T), isolated from a smear-ripened cheese.</title>
        <authorList>
            <consortium name="US DOE Joint Genome Institute (JGI-PGF)"/>
            <person name="Walter F."/>
            <person name="Albersmeier A."/>
            <person name="Kalinowski J."/>
            <person name="Ruckert C."/>
        </authorList>
    </citation>
    <scope>NUCLEOTIDE SEQUENCE</scope>
    <source>
        <strain evidence="1">CGMCC 1.12924</strain>
    </source>
</reference>
<name>A0A8J2VE95_9FLAO</name>
<evidence type="ECO:0000313" key="1">
    <source>
        <dbReference type="EMBL" id="GGD99458.1"/>
    </source>
</evidence>
<organism evidence="1 2">
    <name type="scientific">Planktosalinus lacus</name>
    <dbReference type="NCBI Taxonomy" id="1526573"/>
    <lineage>
        <taxon>Bacteria</taxon>
        <taxon>Pseudomonadati</taxon>
        <taxon>Bacteroidota</taxon>
        <taxon>Flavobacteriia</taxon>
        <taxon>Flavobacteriales</taxon>
        <taxon>Flavobacteriaceae</taxon>
        <taxon>Planktosalinus</taxon>
    </lineage>
</organism>
<gene>
    <name evidence="1" type="ORF">GCM10011312_23660</name>
</gene>
<dbReference type="EMBL" id="BMGK01000011">
    <property type="protein sequence ID" value="GGD99458.1"/>
    <property type="molecule type" value="Genomic_DNA"/>
</dbReference>
<protein>
    <submittedName>
        <fullName evidence="1">Uncharacterized protein</fullName>
    </submittedName>
</protein>
<sequence length="91" mass="10518">MANCHFFALLKSNRCFVKLGSNHLLSTDKVLKNAFFTRTMYKKSMKYQKTKKPSSKLLDESSELILLFQTLYERAAMCLDKLDFKLAALLS</sequence>
<reference evidence="1" key="2">
    <citation type="submission" date="2020-09" db="EMBL/GenBank/DDBJ databases">
        <authorList>
            <person name="Sun Q."/>
            <person name="Zhou Y."/>
        </authorList>
    </citation>
    <scope>NUCLEOTIDE SEQUENCE</scope>
    <source>
        <strain evidence="1">CGMCC 1.12924</strain>
    </source>
</reference>
<keyword evidence="2" id="KW-1185">Reference proteome</keyword>
<proteinExistence type="predicted"/>
<accession>A0A8J2VE95</accession>
<dbReference type="Proteomes" id="UP000652231">
    <property type="component" value="Unassembled WGS sequence"/>
</dbReference>
<dbReference type="AlphaFoldDB" id="A0A8J2VE95"/>
<comment type="caution">
    <text evidence="1">The sequence shown here is derived from an EMBL/GenBank/DDBJ whole genome shotgun (WGS) entry which is preliminary data.</text>
</comment>
<evidence type="ECO:0000313" key="2">
    <source>
        <dbReference type="Proteomes" id="UP000652231"/>
    </source>
</evidence>